<keyword evidence="3" id="KW-0812">Transmembrane</keyword>
<keyword evidence="3" id="KW-1133">Transmembrane helix</keyword>
<dbReference type="EMBL" id="DXEI01000120">
    <property type="protein sequence ID" value="HIX95398.1"/>
    <property type="molecule type" value="Genomic_DNA"/>
</dbReference>
<reference evidence="4" key="2">
    <citation type="submission" date="2021-04" db="EMBL/GenBank/DDBJ databases">
        <authorList>
            <person name="Gilroy R."/>
        </authorList>
    </citation>
    <scope>NUCLEOTIDE SEQUENCE</scope>
    <source>
        <strain evidence="4">ChiHecec2B26-7398</strain>
    </source>
</reference>
<feature type="transmembrane region" description="Helical" evidence="3">
    <location>
        <begin position="47"/>
        <end position="67"/>
    </location>
</feature>
<dbReference type="Proteomes" id="UP000886751">
    <property type="component" value="Unassembled WGS sequence"/>
</dbReference>
<comment type="caution">
    <text evidence="4">The sequence shown here is derived from an EMBL/GenBank/DDBJ whole genome shotgun (WGS) entry which is preliminary data.</text>
</comment>
<name>A0A9D1Y1D5_9FIRM</name>
<dbReference type="InterPro" id="IPR013378">
    <property type="entry name" value="InlB-like_B-rpt"/>
</dbReference>
<dbReference type="NCBIfam" id="TIGR02543">
    <property type="entry name" value="List_Bact_rpt"/>
    <property type="match status" value="1"/>
</dbReference>
<sequence length="215" mass="23290">MSETPKNNDLSPAAPPEPAAASTENPMVKKRWFGRGIYGSKDVPIRILDAVIGTMIVAAVLLTIWGATHNGFTITFDTGVDDLTVPSQRVLHDEYATEPAAPQRPGYVLAGWKASQDPDVEFWDFDTFAVQGDFTLYAVWEPASFPVRFDLDGGTVDGQTEIDPLTVTYGQPYGTLPTPEKDGAAFAGWVYSGQTITADTTVSMTGEHVLTATWK</sequence>
<gene>
    <name evidence="4" type="ORF">H9846_08065</name>
</gene>
<comment type="subcellular location">
    <subcellularLocation>
        <location evidence="1">Cell envelope</location>
    </subcellularLocation>
</comment>
<keyword evidence="3" id="KW-0472">Membrane</keyword>
<evidence type="ECO:0000313" key="5">
    <source>
        <dbReference type="Proteomes" id="UP000886751"/>
    </source>
</evidence>
<dbReference type="InterPro" id="IPR042229">
    <property type="entry name" value="Listeria/Bacterioides_rpt_sf"/>
</dbReference>
<evidence type="ECO:0000256" key="3">
    <source>
        <dbReference type="SAM" id="Phobius"/>
    </source>
</evidence>
<organism evidence="4 5">
    <name type="scientific">Candidatus Gemmiger excrementipullorum</name>
    <dbReference type="NCBI Taxonomy" id="2838610"/>
    <lineage>
        <taxon>Bacteria</taxon>
        <taxon>Bacillati</taxon>
        <taxon>Bacillota</taxon>
        <taxon>Clostridia</taxon>
        <taxon>Eubacteriales</taxon>
        <taxon>Gemmiger</taxon>
    </lineage>
</organism>
<evidence type="ECO:0000256" key="2">
    <source>
        <dbReference type="SAM" id="MobiDB-lite"/>
    </source>
</evidence>
<dbReference type="Pfam" id="PF09479">
    <property type="entry name" value="Flg_new"/>
    <property type="match status" value="2"/>
</dbReference>
<reference evidence="4" key="1">
    <citation type="journal article" date="2021" name="PeerJ">
        <title>Extensive microbial diversity within the chicken gut microbiome revealed by metagenomics and culture.</title>
        <authorList>
            <person name="Gilroy R."/>
            <person name="Ravi A."/>
            <person name="Getino M."/>
            <person name="Pursley I."/>
            <person name="Horton D.L."/>
            <person name="Alikhan N.F."/>
            <person name="Baker D."/>
            <person name="Gharbi K."/>
            <person name="Hall N."/>
            <person name="Watson M."/>
            <person name="Adriaenssens E.M."/>
            <person name="Foster-Nyarko E."/>
            <person name="Jarju S."/>
            <person name="Secka A."/>
            <person name="Antonio M."/>
            <person name="Oren A."/>
            <person name="Chaudhuri R.R."/>
            <person name="La Ragione R."/>
            <person name="Hildebrand F."/>
            <person name="Pallen M.J."/>
        </authorList>
    </citation>
    <scope>NUCLEOTIDE SEQUENCE</scope>
    <source>
        <strain evidence="4">ChiHecec2B26-7398</strain>
    </source>
</reference>
<feature type="region of interest" description="Disordered" evidence="2">
    <location>
        <begin position="1"/>
        <end position="25"/>
    </location>
</feature>
<proteinExistence type="predicted"/>
<feature type="compositionally biased region" description="Polar residues" evidence="2">
    <location>
        <begin position="1"/>
        <end position="10"/>
    </location>
</feature>
<dbReference type="GO" id="GO:0030313">
    <property type="term" value="C:cell envelope"/>
    <property type="evidence" value="ECO:0007669"/>
    <property type="project" value="UniProtKB-SubCell"/>
</dbReference>
<evidence type="ECO:0000313" key="4">
    <source>
        <dbReference type="EMBL" id="HIX95398.1"/>
    </source>
</evidence>
<protein>
    <submittedName>
        <fullName evidence="4">InlB B-repeat-containing protein</fullName>
    </submittedName>
</protein>
<dbReference type="AlphaFoldDB" id="A0A9D1Y1D5"/>
<dbReference type="Gene3D" id="2.60.40.4270">
    <property type="entry name" value="Listeria-Bacteroides repeat domain"/>
    <property type="match status" value="2"/>
</dbReference>
<evidence type="ECO:0000256" key="1">
    <source>
        <dbReference type="ARBA" id="ARBA00004196"/>
    </source>
</evidence>
<accession>A0A9D1Y1D5</accession>